<dbReference type="GO" id="GO:0008768">
    <property type="term" value="F:UDP-sugar diphosphatase activity"/>
    <property type="evidence" value="ECO:0007669"/>
    <property type="project" value="TreeGrafter"/>
</dbReference>
<dbReference type="GO" id="GO:0008253">
    <property type="term" value="F:5'-nucleotidase activity"/>
    <property type="evidence" value="ECO:0007669"/>
    <property type="project" value="UniProtKB-EC"/>
</dbReference>
<dbReference type="Gene3D" id="3.90.780.10">
    <property type="entry name" value="5'-Nucleotidase, C-terminal domain"/>
    <property type="match status" value="1"/>
</dbReference>
<evidence type="ECO:0000313" key="7">
    <source>
        <dbReference type="Proteomes" id="UP000002186"/>
    </source>
</evidence>
<dbReference type="GO" id="GO:0000166">
    <property type="term" value="F:nucleotide binding"/>
    <property type="evidence" value="ECO:0007669"/>
    <property type="project" value="UniProtKB-KW"/>
</dbReference>
<gene>
    <name evidence="6" type="ordered locus">Tmz1t_1134</name>
</gene>
<dbReference type="GO" id="GO:0009166">
    <property type="term" value="P:nucleotide catabolic process"/>
    <property type="evidence" value="ECO:0007669"/>
    <property type="project" value="InterPro"/>
</dbReference>
<dbReference type="PRINTS" id="PR01607">
    <property type="entry name" value="APYRASEFAMLY"/>
</dbReference>
<keyword evidence="3 6" id="KW-0378">Hydrolase</keyword>
<evidence type="ECO:0000256" key="3">
    <source>
        <dbReference type="RuleBase" id="RU362119"/>
    </source>
</evidence>
<dbReference type="PROSITE" id="PS00785">
    <property type="entry name" value="5_NUCLEOTIDASE_1"/>
    <property type="match status" value="1"/>
</dbReference>
<protein>
    <submittedName>
        <fullName evidence="6">5'-nucleotidase</fullName>
        <ecNumber evidence="6">3.1.3.5</ecNumber>
    </submittedName>
</protein>
<dbReference type="InterPro" id="IPR008334">
    <property type="entry name" value="5'-Nucleotdase_C"/>
</dbReference>
<organism evidence="6 7">
    <name type="scientific">Thauera aminoaromatica</name>
    <dbReference type="NCBI Taxonomy" id="164330"/>
    <lineage>
        <taxon>Bacteria</taxon>
        <taxon>Pseudomonadati</taxon>
        <taxon>Pseudomonadota</taxon>
        <taxon>Betaproteobacteria</taxon>
        <taxon>Rhodocyclales</taxon>
        <taxon>Zoogloeaceae</taxon>
        <taxon>Thauera</taxon>
    </lineage>
</organism>
<dbReference type="KEGG" id="tmz:Tmz1t_1134"/>
<dbReference type="STRING" id="85643.Tmz1t_1134"/>
<feature type="domain" description="Calcineurin-like phosphoesterase" evidence="4">
    <location>
        <begin position="53"/>
        <end position="280"/>
    </location>
</feature>
<dbReference type="RefSeq" id="WP_012584877.1">
    <property type="nucleotide sequence ID" value="NC_011662.2"/>
</dbReference>
<dbReference type="Pfam" id="PF02872">
    <property type="entry name" value="5_nucleotid_C"/>
    <property type="match status" value="1"/>
</dbReference>
<dbReference type="InterPro" id="IPR029052">
    <property type="entry name" value="Metallo-depent_PP-like"/>
</dbReference>
<keyword evidence="3" id="KW-0547">Nucleotide-binding</keyword>
<dbReference type="SUPFAM" id="SSF56300">
    <property type="entry name" value="Metallo-dependent phosphatases"/>
    <property type="match status" value="1"/>
</dbReference>
<dbReference type="Proteomes" id="UP000002186">
    <property type="component" value="Chromosome"/>
</dbReference>
<evidence type="ECO:0000259" key="4">
    <source>
        <dbReference type="Pfam" id="PF00149"/>
    </source>
</evidence>
<dbReference type="EC" id="3.1.3.5" evidence="6"/>
<dbReference type="PANTHER" id="PTHR11575">
    <property type="entry name" value="5'-NUCLEOTIDASE-RELATED"/>
    <property type="match status" value="1"/>
</dbReference>
<evidence type="ECO:0000256" key="2">
    <source>
        <dbReference type="ARBA" id="ARBA00022729"/>
    </source>
</evidence>
<comment type="similarity">
    <text evidence="1 3">Belongs to the 5'-nucleotidase family.</text>
</comment>
<feature type="domain" description="5'-Nucleotidase C-terminal" evidence="5">
    <location>
        <begin position="439"/>
        <end position="579"/>
    </location>
</feature>
<keyword evidence="2" id="KW-0732">Signal</keyword>
<evidence type="ECO:0000256" key="1">
    <source>
        <dbReference type="ARBA" id="ARBA00006654"/>
    </source>
</evidence>
<name>C4ZJG0_THASP</name>
<evidence type="ECO:0000259" key="5">
    <source>
        <dbReference type="Pfam" id="PF02872"/>
    </source>
</evidence>
<dbReference type="GO" id="GO:0046872">
    <property type="term" value="F:metal ion binding"/>
    <property type="evidence" value="ECO:0007669"/>
    <property type="project" value="InterPro"/>
</dbReference>
<dbReference type="Pfam" id="PF00149">
    <property type="entry name" value="Metallophos"/>
    <property type="match status" value="1"/>
</dbReference>
<dbReference type="eggNOG" id="COG0737">
    <property type="taxonomic scope" value="Bacteria"/>
</dbReference>
<dbReference type="HOGENOM" id="CLU_005854_7_1_4"/>
<dbReference type="InterPro" id="IPR036907">
    <property type="entry name" value="5'-Nucleotdase_C_sf"/>
</dbReference>
<evidence type="ECO:0000313" key="6">
    <source>
        <dbReference type="EMBL" id="ACK53893.1"/>
    </source>
</evidence>
<dbReference type="AlphaFoldDB" id="C4ZJG0"/>
<sequence>MRHPGIPKLLLLTGAIMLAGCTDTSSGEAKADAEPVPAAAQPDAPRPDYRLAILHINDHHSNLDESDASLRLRTGSDDTRASVTVKLGGFPRVATAIAELAARHEHVLKLHAGDAITGTLYYTLSEGEADAALMNRVCFDAMAVGNHELDSGDAGLQTFIDHLWSAPDCRTPVLSANLAPRAGSPLGSDSVRPSVVVERGGERIGIVGLTTAAKTQNASRPDPGTRLLDEADSAQREIDRLRAQGIDKIVLLSHLGYAQDQAIAAQLSGVDVIVGGDSHSLLGDDSLKTFGLSPAGAYPTAARNKDGDAVCVVQAWQYSAVVGELDVLFDGQGEVKSCAGQPHILIGSTLGTLAGDALAAARADLASQPALRVTEPDAAASAVLADYASQVKAFGAEPVAVAQQNLCLRRVPGTRRDPSRSKLDGCNLDPHLIAHGGDVQQLVAEAFLRQGQRFGGADLSLQNGGGVRVDLAAGTVTIGHIYTVLPFKNTLVALTLTGAELRATLEDAMQSVVAGNTGSYPYAGALRWQVDLRQPLGQRIGALEHRNAQGQWVALDEAATYRMITNDFIAAGQDGYTTLGTLGADRREETFLAYADAFLQYARQNPTLTRPATADFSTQGFVDTE</sequence>
<reference evidence="6 7" key="2">
    <citation type="journal article" date="2012" name="Stand. Genomic Sci.">
        <title>Complete genome sequence of Thauera aminoaromatica strain MZ1T.</title>
        <authorList>
            <person name="Jiang K."/>
            <person name="Sanseverino J."/>
            <person name="Chauhan A."/>
            <person name="Lucas S."/>
            <person name="Copeland A."/>
            <person name="Lapidus A."/>
            <person name="Del Rio T.G."/>
            <person name="Dalin E."/>
            <person name="Tice H."/>
            <person name="Bruce D."/>
            <person name="Goodwin L."/>
            <person name="Pitluck S."/>
            <person name="Sims D."/>
            <person name="Brettin T."/>
            <person name="Detter J.C."/>
            <person name="Han C."/>
            <person name="Chang Y.J."/>
            <person name="Larimer F."/>
            <person name="Land M."/>
            <person name="Hauser L."/>
            <person name="Kyrpides N.C."/>
            <person name="Mikhailova N."/>
            <person name="Moser S."/>
            <person name="Jegier P."/>
            <person name="Close D."/>
            <person name="Debruyn J.M."/>
            <person name="Wang Y."/>
            <person name="Layton A.C."/>
            <person name="Allen M.S."/>
            <person name="Sayler G.S."/>
        </authorList>
    </citation>
    <scope>NUCLEOTIDE SEQUENCE [LARGE SCALE GENOMIC DNA]</scope>
    <source>
        <strain evidence="6 7">MZ1T</strain>
    </source>
</reference>
<proteinExistence type="inferred from homology"/>
<reference evidence="7" key="1">
    <citation type="submission" date="2009-05" db="EMBL/GenBank/DDBJ databases">
        <title>Complete sequence of chromosome of Thauera sp. MZ1T.</title>
        <authorList>
            <consortium name="US DOE Joint Genome Institute"/>
            <person name="Lucas S."/>
            <person name="Copeland A."/>
            <person name="Lapidus A."/>
            <person name="Glavina del Rio T."/>
            <person name="Dalin E."/>
            <person name="Tice H."/>
            <person name="Bruce D."/>
            <person name="Goodwin L."/>
            <person name="Pitluck S."/>
            <person name="Sims D."/>
            <person name="Brettin T."/>
            <person name="Detter J.C."/>
            <person name="Han C."/>
            <person name="Larimer F."/>
            <person name="Land M."/>
            <person name="Hauser L."/>
            <person name="Kyrpides N."/>
            <person name="Mikhailova N."/>
            <person name="Sayler G.S."/>
        </authorList>
    </citation>
    <scope>NUCLEOTIDE SEQUENCE [LARGE SCALE GENOMIC DNA]</scope>
    <source>
        <strain evidence="7">MZ1T</strain>
    </source>
</reference>
<dbReference type="Gene3D" id="3.60.21.10">
    <property type="match status" value="1"/>
</dbReference>
<dbReference type="GO" id="GO:0030288">
    <property type="term" value="C:outer membrane-bounded periplasmic space"/>
    <property type="evidence" value="ECO:0007669"/>
    <property type="project" value="TreeGrafter"/>
</dbReference>
<dbReference type="PANTHER" id="PTHR11575:SF24">
    <property type="entry name" value="5'-NUCLEOTIDASE"/>
    <property type="match status" value="1"/>
</dbReference>
<dbReference type="SUPFAM" id="SSF55816">
    <property type="entry name" value="5'-nucleotidase (syn. UDP-sugar hydrolase), C-terminal domain"/>
    <property type="match status" value="1"/>
</dbReference>
<dbReference type="EMBL" id="CP001281">
    <property type="protein sequence ID" value="ACK53893.1"/>
    <property type="molecule type" value="Genomic_DNA"/>
</dbReference>
<dbReference type="PROSITE" id="PS51257">
    <property type="entry name" value="PROKAR_LIPOPROTEIN"/>
    <property type="match status" value="1"/>
</dbReference>
<keyword evidence="7" id="KW-1185">Reference proteome</keyword>
<dbReference type="InterPro" id="IPR004843">
    <property type="entry name" value="Calcineurin-like_PHP"/>
</dbReference>
<dbReference type="OrthoDB" id="9803927at2"/>
<dbReference type="InterPro" id="IPR006179">
    <property type="entry name" value="5_nucleotidase/apyrase"/>
</dbReference>
<dbReference type="InterPro" id="IPR006146">
    <property type="entry name" value="5'-Nucleotdase_CS"/>
</dbReference>
<accession>C4ZJG0</accession>